<dbReference type="Proteomes" id="UP000317422">
    <property type="component" value="Unassembled WGS sequence"/>
</dbReference>
<evidence type="ECO:0000313" key="1">
    <source>
        <dbReference type="EMBL" id="TQN33377.1"/>
    </source>
</evidence>
<reference evidence="1 2" key="1">
    <citation type="submission" date="2019-06" db="EMBL/GenBank/DDBJ databases">
        <title>Sequencing the genomes of 1000 actinobacteria strains.</title>
        <authorList>
            <person name="Klenk H.-P."/>
        </authorList>
    </citation>
    <scope>NUCLEOTIDE SEQUENCE [LARGE SCALE GENOMIC DNA]</scope>
    <source>
        <strain evidence="1 2">DSM 45015</strain>
    </source>
</reference>
<accession>A0A543NNK6</accession>
<dbReference type="OrthoDB" id="5178799at2"/>
<proteinExistence type="predicted"/>
<dbReference type="AlphaFoldDB" id="A0A543NNK6"/>
<sequence length="99" mass="10778">MQQDKRPSNRTCVSLRLSGVPEGVQCQARPVEVDSNGATVETDQPVEFPGTSGDTFVKVPATGYVNANRRLRVEVTHHGADGTVPSVITGKARFQVWER</sequence>
<comment type="caution">
    <text evidence="1">The sequence shown here is derived from an EMBL/GenBank/DDBJ whole genome shotgun (WGS) entry which is preliminary data.</text>
</comment>
<evidence type="ECO:0000313" key="2">
    <source>
        <dbReference type="Proteomes" id="UP000317422"/>
    </source>
</evidence>
<dbReference type="EMBL" id="VFQC01000001">
    <property type="protein sequence ID" value="TQN33377.1"/>
    <property type="molecule type" value="Genomic_DNA"/>
</dbReference>
<organism evidence="1 2">
    <name type="scientific">Haloactinospora alba</name>
    <dbReference type="NCBI Taxonomy" id="405555"/>
    <lineage>
        <taxon>Bacteria</taxon>
        <taxon>Bacillati</taxon>
        <taxon>Actinomycetota</taxon>
        <taxon>Actinomycetes</taxon>
        <taxon>Streptosporangiales</taxon>
        <taxon>Nocardiopsidaceae</taxon>
        <taxon>Haloactinospora</taxon>
    </lineage>
</organism>
<dbReference type="RefSeq" id="WP_141924747.1">
    <property type="nucleotide sequence ID" value="NZ_VFQC01000001.1"/>
</dbReference>
<gene>
    <name evidence="1" type="ORF">FHX37_3392</name>
</gene>
<keyword evidence="2" id="KW-1185">Reference proteome</keyword>
<protein>
    <submittedName>
        <fullName evidence="1">Uncharacterized protein</fullName>
    </submittedName>
</protein>
<name>A0A543NNK6_9ACTN</name>